<feature type="transmembrane region" description="Helical" evidence="1">
    <location>
        <begin position="64"/>
        <end position="86"/>
    </location>
</feature>
<evidence type="ECO:0000259" key="2">
    <source>
        <dbReference type="Pfam" id="PF04235"/>
    </source>
</evidence>
<keyword evidence="4" id="KW-1185">Reference proteome</keyword>
<keyword evidence="1" id="KW-0472">Membrane</keyword>
<dbReference type="EMBL" id="JBHLTC010000006">
    <property type="protein sequence ID" value="MFC0623622.1"/>
    <property type="molecule type" value="Genomic_DNA"/>
</dbReference>
<feature type="transmembrane region" description="Helical" evidence="1">
    <location>
        <begin position="358"/>
        <end position="378"/>
    </location>
</feature>
<dbReference type="PANTHER" id="PTHR30590:SF2">
    <property type="entry name" value="INNER MEMBRANE PROTEIN"/>
    <property type="match status" value="1"/>
</dbReference>
<feature type="transmembrane region" description="Helical" evidence="1">
    <location>
        <begin position="333"/>
        <end position="352"/>
    </location>
</feature>
<dbReference type="InterPro" id="IPR052529">
    <property type="entry name" value="Bact_Transport_Assoc"/>
</dbReference>
<reference evidence="3 4" key="1">
    <citation type="submission" date="2024-09" db="EMBL/GenBank/DDBJ databases">
        <authorList>
            <person name="Sun Q."/>
            <person name="Mori K."/>
        </authorList>
    </citation>
    <scope>NUCLEOTIDE SEQUENCE [LARGE SCALE GENOMIC DNA]</scope>
    <source>
        <strain evidence="3 4">CGMCC 1.15906</strain>
    </source>
</reference>
<evidence type="ECO:0000313" key="4">
    <source>
        <dbReference type="Proteomes" id="UP001589890"/>
    </source>
</evidence>
<sequence length="403" mass="43345">MTATSPSIVSGPVSTGGRALGPDLARGLMLLFIALANTHGFLHWPGVATIRNMPVVSSTADRIVAIFELCLVDGRSYTMFAALFGYGMVQIRRRQENAGATWPATRKLLRRRGWWLLGLGFLHAVLLYYGDILAAYALLALLLVASLRWSTRRLLIHAGGWIVAGALLYGLVSSPASPESAASIMPWSVEHNPLKAMGFRVMGIVVSAPILAITAAGAFLLGVCAARLRILEEPEKWLPLLRRVVWIGIPVSALGGLPLALYVAGVLPDPAFANVVPAAVLHSITGFAGGPAYAALIALWAMRLHGNQPGRAGTAQRPGRIVTALQATGQRSLTCYLSQSVVWAIVFPPYLLDLGHTMTLWQSALLAIGTWIATVLLADWMRRAGIRGPFEVLLRKLTYRKPA</sequence>
<dbReference type="InterPro" id="IPR007349">
    <property type="entry name" value="DUF418"/>
</dbReference>
<keyword evidence="1" id="KW-1133">Transmembrane helix</keyword>
<feature type="transmembrane region" description="Helical" evidence="1">
    <location>
        <begin position="197"/>
        <end position="223"/>
    </location>
</feature>
<dbReference type="Pfam" id="PF04235">
    <property type="entry name" value="DUF418"/>
    <property type="match status" value="1"/>
</dbReference>
<gene>
    <name evidence="3" type="ORF">ACFFGN_06080</name>
</gene>
<dbReference type="RefSeq" id="WP_380044327.1">
    <property type="nucleotide sequence ID" value="NZ_JBHLTC010000006.1"/>
</dbReference>
<dbReference type="Proteomes" id="UP001589890">
    <property type="component" value="Unassembled WGS sequence"/>
</dbReference>
<accession>A0ABV6QG59</accession>
<organism evidence="3 4">
    <name type="scientific">Kribbella deserti</name>
    <dbReference type="NCBI Taxonomy" id="1926257"/>
    <lineage>
        <taxon>Bacteria</taxon>
        <taxon>Bacillati</taxon>
        <taxon>Actinomycetota</taxon>
        <taxon>Actinomycetes</taxon>
        <taxon>Propionibacteriales</taxon>
        <taxon>Kribbellaceae</taxon>
        <taxon>Kribbella</taxon>
    </lineage>
</organism>
<feature type="transmembrane region" description="Helical" evidence="1">
    <location>
        <begin position="158"/>
        <end position="177"/>
    </location>
</feature>
<evidence type="ECO:0000256" key="1">
    <source>
        <dbReference type="SAM" id="Phobius"/>
    </source>
</evidence>
<feature type="domain" description="DUF418" evidence="2">
    <location>
        <begin position="225"/>
        <end position="401"/>
    </location>
</feature>
<feature type="transmembrane region" description="Helical" evidence="1">
    <location>
        <begin position="135"/>
        <end position="151"/>
    </location>
</feature>
<feature type="transmembrane region" description="Helical" evidence="1">
    <location>
        <begin position="244"/>
        <end position="267"/>
    </location>
</feature>
<feature type="transmembrane region" description="Helical" evidence="1">
    <location>
        <begin position="24"/>
        <end position="44"/>
    </location>
</feature>
<feature type="transmembrane region" description="Helical" evidence="1">
    <location>
        <begin position="279"/>
        <end position="301"/>
    </location>
</feature>
<keyword evidence="1" id="KW-0812">Transmembrane</keyword>
<name>A0ABV6QG59_9ACTN</name>
<dbReference type="PANTHER" id="PTHR30590">
    <property type="entry name" value="INNER MEMBRANE PROTEIN"/>
    <property type="match status" value="1"/>
</dbReference>
<proteinExistence type="predicted"/>
<protein>
    <submittedName>
        <fullName evidence="3">DUF418 domain-containing protein</fullName>
    </submittedName>
</protein>
<comment type="caution">
    <text evidence="3">The sequence shown here is derived from an EMBL/GenBank/DDBJ whole genome shotgun (WGS) entry which is preliminary data.</text>
</comment>
<evidence type="ECO:0000313" key="3">
    <source>
        <dbReference type="EMBL" id="MFC0623622.1"/>
    </source>
</evidence>